<dbReference type="GO" id="GO:0016740">
    <property type="term" value="F:transferase activity"/>
    <property type="evidence" value="ECO:0007669"/>
    <property type="project" value="UniProtKB-KW"/>
</dbReference>
<evidence type="ECO:0000313" key="2">
    <source>
        <dbReference type="Proteomes" id="UP000521017"/>
    </source>
</evidence>
<gene>
    <name evidence="1" type="ORF">HDF25_005186</name>
</gene>
<organism evidence="1 2">
    <name type="scientific">Pedobacter cryoconitis</name>
    <dbReference type="NCBI Taxonomy" id="188932"/>
    <lineage>
        <taxon>Bacteria</taxon>
        <taxon>Pseudomonadati</taxon>
        <taxon>Bacteroidota</taxon>
        <taxon>Sphingobacteriia</taxon>
        <taxon>Sphingobacteriales</taxon>
        <taxon>Sphingobacteriaceae</taxon>
        <taxon>Pedobacter</taxon>
    </lineage>
</organism>
<sequence length="192" mass="22148">MNEKLTVRDIVLEVATTDQHFNQILQLQKENLYSLISVEQQAQQGFVFAEHNLELLKKMAVHLPQVIAISEEKVVGYNLAMPSSMRNELPSLIPMFSEFDQCKYNNKPLAAYNYIVGGQVCVHHDFRGLGLLSSLYHETRERIGKGYQLCVTEISTRNAKSLKVHQRMGFEIIGTYQDEKELWNVVAWKFEK</sequence>
<proteinExistence type="predicted"/>
<comment type="caution">
    <text evidence="1">The sequence shown here is derived from an EMBL/GenBank/DDBJ whole genome shotgun (WGS) entry which is preliminary data.</text>
</comment>
<accession>A0A7X0MMI3</accession>
<dbReference type="SUPFAM" id="SSF55729">
    <property type="entry name" value="Acyl-CoA N-acyltransferases (Nat)"/>
    <property type="match status" value="1"/>
</dbReference>
<dbReference type="InterPro" id="IPR016181">
    <property type="entry name" value="Acyl_CoA_acyltransferase"/>
</dbReference>
<dbReference type="Proteomes" id="UP000521017">
    <property type="component" value="Unassembled WGS sequence"/>
</dbReference>
<protein>
    <submittedName>
        <fullName evidence="1">GNAT superfamily N-acetyltransferase</fullName>
    </submittedName>
</protein>
<dbReference type="Gene3D" id="3.40.630.30">
    <property type="match status" value="1"/>
</dbReference>
<dbReference type="RefSeq" id="WP_184629239.1">
    <property type="nucleotide sequence ID" value="NZ_JACHCC010000018.1"/>
</dbReference>
<reference evidence="1 2" key="1">
    <citation type="submission" date="2020-08" db="EMBL/GenBank/DDBJ databases">
        <title>Genomic Encyclopedia of Type Strains, Phase IV (KMG-V): Genome sequencing to study the core and pangenomes of soil and plant-associated prokaryotes.</title>
        <authorList>
            <person name="Whitman W."/>
        </authorList>
    </citation>
    <scope>NUCLEOTIDE SEQUENCE [LARGE SCALE GENOMIC DNA]</scope>
    <source>
        <strain evidence="1 2">M2T3</strain>
    </source>
</reference>
<evidence type="ECO:0000313" key="1">
    <source>
        <dbReference type="EMBL" id="MBB6503000.1"/>
    </source>
</evidence>
<dbReference type="EMBL" id="JACHCC010000018">
    <property type="protein sequence ID" value="MBB6503000.1"/>
    <property type="molecule type" value="Genomic_DNA"/>
</dbReference>
<keyword evidence="1" id="KW-0808">Transferase</keyword>
<dbReference type="AlphaFoldDB" id="A0A7X0MMI3"/>
<name>A0A7X0MMI3_9SPHI</name>